<comment type="caution">
    <text evidence="1">The sequence shown here is derived from an EMBL/GenBank/DDBJ whole genome shotgun (WGS) entry which is preliminary data.</text>
</comment>
<accession>A0AAX6FIN0</accession>
<name>A0AAX6FIN0_IRIPA</name>
<dbReference type="Proteomes" id="UP001140949">
    <property type="component" value="Unassembled WGS sequence"/>
</dbReference>
<gene>
    <name evidence="1" type="ORF">M6B38_418240</name>
</gene>
<evidence type="ECO:0000313" key="1">
    <source>
        <dbReference type="EMBL" id="KAJ6816240.1"/>
    </source>
</evidence>
<evidence type="ECO:0000313" key="2">
    <source>
        <dbReference type="Proteomes" id="UP001140949"/>
    </source>
</evidence>
<sequence length="61" mass="7019">MCKVQDSEQGAKQQSITPTDYFEFNSKFQSVTFFVICRDITIQYSCQVQRLGVLFGLLSDE</sequence>
<reference evidence="1" key="1">
    <citation type="journal article" date="2023" name="GigaByte">
        <title>Genome assembly of the bearded iris, Iris pallida Lam.</title>
        <authorList>
            <person name="Bruccoleri R.E."/>
            <person name="Oakeley E.J."/>
            <person name="Faust A.M.E."/>
            <person name="Altorfer M."/>
            <person name="Dessus-Babus S."/>
            <person name="Burckhardt D."/>
            <person name="Oertli M."/>
            <person name="Naumann U."/>
            <person name="Petersen F."/>
            <person name="Wong J."/>
        </authorList>
    </citation>
    <scope>NUCLEOTIDE SEQUENCE</scope>
    <source>
        <strain evidence="1">GSM-AAB239-AS_SAM_17_03QT</strain>
    </source>
</reference>
<dbReference type="EMBL" id="JANAVB010028395">
    <property type="protein sequence ID" value="KAJ6816240.1"/>
    <property type="molecule type" value="Genomic_DNA"/>
</dbReference>
<organism evidence="1 2">
    <name type="scientific">Iris pallida</name>
    <name type="common">Sweet iris</name>
    <dbReference type="NCBI Taxonomy" id="29817"/>
    <lineage>
        <taxon>Eukaryota</taxon>
        <taxon>Viridiplantae</taxon>
        <taxon>Streptophyta</taxon>
        <taxon>Embryophyta</taxon>
        <taxon>Tracheophyta</taxon>
        <taxon>Spermatophyta</taxon>
        <taxon>Magnoliopsida</taxon>
        <taxon>Liliopsida</taxon>
        <taxon>Asparagales</taxon>
        <taxon>Iridaceae</taxon>
        <taxon>Iridoideae</taxon>
        <taxon>Irideae</taxon>
        <taxon>Iris</taxon>
    </lineage>
</organism>
<reference evidence="1" key="2">
    <citation type="submission" date="2023-04" db="EMBL/GenBank/DDBJ databases">
        <authorList>
            <person name="Bruccoleri R.E."/>
            <person name="Oakeley E.J."/>
            <person name="Faust A.-M."/>
            <person name="Dessus-Babus S."/>
            <person name="Altorfer M."/>
            <person name="Burckhardt D."/>
            <person name="Oertli M."/>
            <person name="Naumann U."/>
            <person name="Petersen F."/>
            <person name="Wong J."/>
        </authorList>
    </citation>
    <scope>NUCLEOTIDE SEQUENCE</scope>
    <source>
        <strain evidence="1">GSM-AAB239-AS_SAM_17_03QT</strain>
        <tissue evidence="1">Leaf</tissue>
    </source>
</reference>
<proteinExistence type="predicted"/>
<dbReference type="AlphaFoldDB" id="A0AAX6FIN0"/>
<protein>
    <submittedName>
        <fullName evidence="1">Cullin-1-like isoform X1</fullName>
    </submittedName>
</protein>
<keyword evidence="2" id="KW-1185">Reference proteome</keyword>